<protein>
    <submittedName>
        <fullName evidence="1">Uncharacterized protein</fullName>
    </submittedName>
</protein>
<evidence type="ECO:0000313" key="2">
    <source>
        <dbReference type="Proteomes" id="UP000735302"/>
    </source>
</evidence>
<keyword evidence="2" id="KW-1185">Reference proteome</keyword>
<reference evidence="1 2" key="1">
    <citation type="journal article" date="2021" name="Elife">
        <title>Chloroplast acquisition without the gene transfer in kleptoplastic sea slugs, Plakobranchus ocellatus.</title>
        <authorList>
            <person name="Maeda T."/>
            <person name="Takahashi S."/>
            <person name="Yoshida T."/>
            <person name="Shimamura S."/>
            <person name="Takaki Y."/>
            <person name="Nagai Y."/>
            <person name="Toyoda A."/>
            <person name="Suzuki Y."/>
            <person name="Arimoto A."/>
            <person name="Ishii H."/>
            <person name="Satoh N."/>
            <person name="Nishiyama T."/>
            <person name="Hasebe M."/>
            <person name="Maruyama T."/>
            <person name="Minagawa J."/>
            <person name="Obokata J."/>
            <person name="Shigenobu S."/>
        </authorList>
    </citation>
    <scope>NUCLEOTIDE SEQUENCE [LARGE SCALE GENOMIC DNA]</scope>
</reference>
<proteinExistence type="predicted"/>
<comment type="caution">
    <text evidence="1">The sequence shown here is derived from an EMBL/GenBank/DDBJ whole genome shotgun (WGS) entry which is preliminary data.</text>
</comment>
<gene>
    <name evidence="1" type="ORF">PoB_004263000</name>
</gene>
<name>A0AAV4BAK6_9GAST</name>
<dbReference type="AlphaFoldDB" id="A0AAV4BAK6"/>
<dbReference type="Proteomes" id="UP000735302">
    <property type="component" value="Unassembled WGS sequence"/>
</dbReference>
<organism evidence="1 2">
    <name type="scientific">Plakobranchus ocellatus</name>
    <dbReference type="NCBI Taxonomy" id="259542"/>
    <lineage>
        <taxon>Eukaryota</taxon>
        <taxon>Metazoa</taxon>
        <taxon>Spiralia</taxon>
        <taxon>Lophotrochozoa</taxon>
        <taxon>Mollusca</taxon>
        <taxon>Gastropoda</taxon>
        <taxon>Heterobranchia</taxon>
        <taxon>Euthyneura</taxon>
        <taxon>Panpulmonata</taxon>
        <taxon>Sacoglossa</taxon>
        <taxon>Placobranchoidea</taxon>
        <taxon>Plakobranchidae</taxon>
        <taxon>Plakobranchus</taxon>
    </lineage>
</organism>
<dbReference type="EMBL" id="BLXT01004649">
    <property type="protein sequence ID" value="GFO16125.1"/>
    <property type="molecule type" value="Genomic_DNA"/>
</dbReference>
<accession>A0AAV4BAK6</accession>
<sequence>MLWDGIMLMLAGVYDGQRPTLNIDVLMLMPITRLQQGNPRLQGPCQVCSGARLERTIERSLQISGQVYEPLSYREPT</sequence>
<evidence type="ECO:0000313" key="1">
    <source>
        <dbReference type="EMBL" id="GFO16125.1"/>
    </source>
</evidence>